<dbReference type="EMBL" id="AEUN01000407">
    <property type="protein sequence ID" value="EHJ07976.1"/>
    <property type="molecule type" value="Genomic_DNA"/>
</dbReference>
<dbReference type="InterPro" id="IPR010368">
    <property type="entry name" value="Com_YlbF"/>
</dbReference>
<dbReference type="InterPro" id="IPR016783">
    <property type="entry name" value="Biofilm_formation_YmcA"/>
</dbReference>
<reference evidence="1 2" key="1">
    <citation type="journal article" date="2012" name="BMC Genomics">
        <title>Comparative genomic analysis of the genus Staphylococcus including Staphylococcus aureus and its newly described sister species Staphylococcus simiae.</title>
        <authorList>
            <person name="Suzuki H."/>
            <person name="Lefebure T."/>
            <person name="Pavinski Bitar P."/>
            <person name="Stanhope M.J."/>
        </authorList>
    </citation>
    <scope>NUCLEOTIDE SEQUENCE [LARGE SCALE GENOMIC DNA]</scope>
    <source>
        <strain evidence="1 2">CCM 7213</strain>
    </source>
</reference>
<dbReference type="PANTHER" id="PTHR38448:SF1">
    <property type="entry name" value="YLBF FAMILY REGULATOR"/>
    <property type="match status" value="1"/>
</dbReference>
<proteinExistence type="predicted"/>
<dbReference type="AlphaFoldDB" id="G5JIK9"/>
<name>G5JIK9_9STAP</name>
<dbReference type="Gene3D" id="1.20.1500.10">
    <property type="entry name" value="YheA/YmcA-like"/>
    <property type="match status" value="1"/>
</dbReference>
<dbReference type="PANTHER" id="PTHR38448">
    <property type="entry name" value="REGULATORY PROTEIN YLBF-RELATED"/>
    <property type="match status" value="1"/>
</dbReference>
<dbReference type="RefSeq" id="WP_002463869.1">
    <property type="nucleotide sequence ID" value="NZ_AEUN01000407.1"/>
</dbReference>
<protein>
    <recommendedName>
        <fullName evidence="3">YmcA protein</fullName>
    </recommendedName>
</protein>
<dbReference type="SUPFAM" id="SSF158622">
    <property type="entry name" value="YheA/YmcA-like"/>
    <property type="match status" value="1"/>
</dbReference>
<dbReference type="InterPro" id="IPR023378">
    <property type="entry name" value="YheA/YmcA-like_dom_sf"/>
</dbReference>
<evidence type="ECO:0000313" key="2">
    <source>
        <dbReference type="Proteomes" id="UP000005413"/>
    </source>
</evidence>
<dbReference type="Pfam" id="PF06133">
    <property type="entry name" value="Com_YlbF"/>
    <property type="match status" value="1"/>
</dbReference>
<dbReference type="InterPro" id="IPR052767">
    <property type="entry name" value="Bact_com_dev_regulator"/>
</dbReference>
<comment type="caution">
    <text evidence="1">The sequence shown here is derived from an EMBL/GenBank/DDBJ whole genome shotgun (WGS) entry which is preliminary data.</text>
</comment>
<sequence>MYDKEQILQRADDIAKKIQQLDTIKQYRMVEEQIHRNQNIQQKMTTLKKHQKQSVNFQNYGQQFALQQSEHNIHRLEAEINNLPIVEQFRVSQFEANELLQMFISTMEKRLNQYNNM</sequence>
<evidence type="ECO:0000313" key="1">
    <source>
        <dbReference type="EMBL" id="EHJ07976.1"/>
    </source>
</evidence>
<dbReference type="PIRSF" id="PIRSF021287">
    <property type="entry name" value="Biofilm_formation_YmcA"/>
    <property type="match status" value="1"/>
</dbReference>
<dbReference type="OrthoDB" id="2167788at2"/>
<gene>
    <name evidence="1" type="ORF">SS7213T_06486</name>
</gene>
<dbReference type="Proteomes" id="UP000005413">
    <property type="component" value="Unassembled WGS sequence"/>
</dbReference>
<keyword evidence="2" id="KW-1185">Reference proteome</keyword>
<accession>G5JIK9</accession>
<dbReference type="PATRIC" id="fig|911238.3.peg.1103"/>
<evidence type="ECO:0008006" key="3">
    <source>
        <dbReference type="Google" id="ProtNLM"/>
    </source>
</evidence>
<organism evidence="1 2">
    <name type="scientific">Staphylococcus simiae CCM 7213 = CCUG 51256</name>
    <dbReference type="NCBI Taxonomy" id="911238"/>
    <lineage>
        <taxon>Bacteria</taxon>
        <taxon>Bacillati</taxon>
        <taxon>Bacillota</taxon>
        <taxon>Bacilli</taxon>
        <taxon>Bacillales</taxon>
        <taxon>Staphylococcaceae</taxon>
        <taxon>Staphylococcus</taxon>
    </lineage>
</organism>